<dbReference type="HAMAP" id="MF_00228">
    <property type="entry name" value="Thz_kinase"/>
    <property type="match status" value="1"/>
</dbReference>
<evidence type="ECO:0000256" key="1">
    <source>
        <dbReference type="ARBA" id="ARBA00001771"/>
    </source>
</evidence>
<dbReference type="InterPro" id="IPR000417">
    <property type="entry name" value="Hyethyz_kinase"/>
</dbReference>
<evidence type="ECO:0000313" key="13">
    <source>
        <dbReference type="Proteomes" id="UP001144805"/>
    </source>
</evidence>
<comment type="cofactor">
    <cofactor evidence="2 11">
        <name>Mg(2+)</name>
        <dbReference type="ChEBI" id="CHEBI:18420"/>
    </cofactor>
</comment>
<dbReference type="EMBL" id="JAPKNK010000010">
    <property type="protein sequence ID" value="MCX5571522.1"/>
    <property type="molecule type" value="Genomic_DNA"/>
</dbReference>
<evidence type="ECO:0000313" key="12">
    <source>
        <dbReference type="EMBL" id="MCX5571522.1"/>
    </source>
</evidence>
<evidence type="ECO:0000256" key="2">
    <source>
        <dbReference type="ARBA" id="ARBA00001946"/>
    </source>
</evidence>
<comment type="catalytic activity">
    <reaction evidence="1 11">
        <text>5-(2-hydroxyethyl)-4-methylthiazole + ATP = 4-methyl-5-(2-phosphooxyethyl)-thiazole + ADP + H(+)</text>
        <dbReference type="Rhea" id="RHEA:24212"/>
        <dbReference type="ChEBI" id="CHEBI:15378"/>
        <dbReference type="ChEBI" id="CHEBI:17957"/>
        <dbReference type="ChEBI" id="CHEBI:30616"/>
        <dbReference type="ChEBI" id="CHEBI:58296"/>
        <dbReference type="ChEBI" id="CHEBI:456216"/>
        <dbReference type="EC" id="2.7.1.50"/>
    </reaction>
</comment>
<feature type="binding site" evidence="11">
    <location>
        <position position="126"/>
    </location>
    <ligand>
        <name>ATP</name>
        <dbReference type="ChEBI" id="CHEBI:30616"/>
    </ligand>
</feature>
<dbReference type="GO" id="GO:0009228">
    <property type="term" value="P:thiamine biosynthetic process"/>
    <property type="evidence" value="ECO:0007669"/>
    <property type="project" value="UniProtKB-KW"/>
</dbReference>
<evidence type="ECO:0000256" key="3">
    <source>
        <dbReference type="ARBA" id="ARBA00004868"/>
    </source>
</evidence>
<evidence type="ECO:0000256" key="11">
    <source>
        <dbReference type="HAMAP-Rule" id="MF_00228"/>
    </source>
</evidence>
<comment type="pathway">
    <text evidence="3 11">Cofactor biosynthesis; thiamine diphosphate biosynthesis; 4-methyl-5-(2-phosphoethyl)-thiazole from 5-(2-hydroxyethyl)-4-methylthiazole: step 1/1.</text>
</comment>
<keyword evidence="8 11" id="KW-0067">ATP-binding</keyword>
<keyword evidence="5 11" id="KW-0479">Metal-binding</keyword>
<dbReference type="CDD" id="cd01170">
    <property type="entry name" value="THZ_kinase"/>
    <property type="match status" value="1"/>
</dbReference>
<evidence type="ECO:0000256" key="6">
    <source>
        <dbReference type="ARBA" id="ARBA00022741"/>
    </source>
</evidence>
<evidence type="ECO:0000256" key="10">
    <source>
        <dbReference type="ARBA" id="ARBA00022977"/>
    </source>
</evidence>
<dbReference type="EC" id="2.7.1.50" evidence="11"/>
<dbReference type="Proteomes" id="UP001144805">
    <property type="component" value="Unassembled WGS sequence"/>
</dbReference>
<dbReference type="RefSeq" id="WP_266340480.1">
    <property type="nucleotide sequence ID" value="NZ_JAPKNK010000010.1"/>
</dbReference>
<accession>A0A9X3E6A6</accession>
<dbReference type="SUPFAM" id="SSF53613">
    <property type="entry name" value="Ribokinase-like"/>
    <property type="match status" value="1"/>
</dbReference>
<proteinExistence type="inferred from homology"/>
<organism evidence="12 13">
    <name type="scientific">Kaistia nematophila</name>
    <dbReference type="NCBI Taxonomy" id="2994654"/>
    <lineage>
        <taxon>Bacteria</taxon>
        <taxon>Pseudomonadati</taxon>
        <taxon>Pseudomonadota</taxon>
        <taxon>Alphaproteobacteria</taxon>
        <taxon>Hyphomicrobiales</taxon>
        <taxon>Kaistiaceae</taxon>
        <taxon>Kaistia</taxon>
    </lineage>
</organism>
<dbReference type="GO" id="GO:0004417">
    <property type="term" value="F:hydroxyethylthiazole kinase activity"/>
    <property type="evidence" value="ECO:0007669"/>
    <property type="project" value="UniProtKB-UniRule"/>
</dbReference>
<evidence type="ECO:0000256" key="8">
    <source>
        <dbReference type="ARBA" id="ARBA00022840"/>
    </source>
</evidence>
<dbReference type="Gene3D" id="3.40.1190.20">
    <property type="match status" value="1"/>
</dbReference>
<dbReference type="GO" id="GO:0000287">
    <property type="term" value="F:magnesium ion binding"/>
    <property type="evidence" value="ECO:0007669"/>
    <property type="project" value="UniProtKB-UniRule"/>
</dbReference>
<dbReference type="PRINTS" id="PR01099">
    <property type="entry name" value="HYETHTZKNASE"/>
</dbReference>
<keyword evidence="10 11" id="KW-0784">Thiamine biosynthesis</keyword>
<protein>
    <recommendedName>
        <fullName evidence="11">Hydroxyethylthiazole kinase</fullName>
        <ecNumber evidence="11">2.7.1.50</ecNumber>
    </recommendedName>
    <alternativeName>
        <fullName evidence="11">4-methyl-5-beta-hydroxyethylthiazole kinase</fullName>
        <shortName evidence="11">TH kinase</shortName>
        <shortName evidence="11">Thz kinase</shortName>
    </alternativeName>
</protein>
<evidence type="ECO:0000256" key="5">
    <source>
        <dbReference type="ARBA" id="ARBA00022723"/>
    </source>
</evidence>
<reference evidence="12" key="1">
    <citation type="submission" date="2022-11" db="EMBL/GenBank/DDBJ databases">
        <title>Biodiversity and phylogenetic relationships of bacteria.</title>
        <authorList>
            <person name="Machado R.A.R."/>
            <person name="Bhat A."/>
            <person name="Loulou A."/>
            <person name="Kallel S."/>
        </authorList>
    </citation>
    <scope>NUCLEOTIDE SEQUENCE</scope>
    <source>
        <strain evidence="12">K-TC2</strain>
    </source>
</reference>
<gene>
    <name evidence="11 12" type="primary">thiM</name>
    <name evidence="12" type="ORF">OSH07_20145</name>
</gene>
<keyword evidence="9 11" id="KW-0460">Magnesium</keyword>
<evidence type="ECO:0000256" key="7">
    <source>
        <dbReference type="ARBA" id="ARBA00022777"/>
    </source>
</evidence>
<dbReference type="GO" id="GO:0005524">
    <property type="term" value="F:ATP binding"/>
    <property type="evidence" value="ECO:0007669"/>
    <property type="project" value="UniProtKB-UniRule"/>
</dbReference>
<comment type="function">
    <text evidence="11">Catalyzes the phosphorylation of the hydroxyl group of 4-methyl-5-beta-hydroxyethylthiazole (THZ).</text>
</comment>
<evidence type="ECO:0000256" key="9">
    <source>
        <dbReference type="ARBA" id="ARBA00022842"/>
    </source>
</evidence>
<keyword evidence="6 11" id="KW-0547">Nucleotide-binding</keyword>
<comment type="caution">
    <text evidence="12">The sequence shown here is derived from an EMBL/GenBank/DDBJ whole genome shotgun (WGS) entry which is preliminary data.</text>
</comment>
<keyword evidence="13" id="KW-1185">Reference proteome</keyword>
<dbReference type="NCBIfam" id="NF006830">
    <property type="entry name" value="PRK09355.1"/>
    <property type="match status" value="1"/>
</dbReference>
<comment type="similarity">
    <text evidence="11">Belongs to the Thz kinase family.</text>
</comment>
<sequence length="261" mass="25492">MTSQIWPAPAITSNLAAVRATSPLVFGLTNYIAAPLSANVLLAVGASPAIGGIPSAAEHFAGIAQGVWINLASLVADDPGILIGVAKAASARQTPWVLDPVTVGAGATANDRLAAELVELRPGVVRGNASEVIALAGGTGGTKGVDSTASAEEAIPFAQSLARKTGGVVAVSGPTDYITDGEAVVAVPGGHVNLTRVTGTGCSLGALVAAFAGVVPDRLQAAVSAHAVLAVAAERAAAIAPGTGSFSIALLDQLSLLDAAA</sequence>
<dbReference type="Pfam" id="PF02110">
    <property type="entry name" value="HK"/>
    <property type="match status" value="1"/>
</dbReference>
<keyword evidence="7 11" id="KW-0418">Kinase</keyword>
<dbReference type="GO" id="GO:0009229">
    <property type="term" value="P:thiamine diphosphate biosynthetic process"/>
    <property type="evidence" value="ECO:0007669"/>
    <property type="project" value="UniProtKB-UniRule"/>
</dbReference>
<feature type="binding site" evidence="11">
    <location>
        <position position="172"/>
    </location>
    <ligand>
        <name>ATP</name>
        <dbReference type="ChEBI" id="CHEBI:30616"/>
    </ligand>
</feature>
<keyword evidence="4 11" id="KW-0808">Transferase</keyword>
<dbReference type="InterPro" id="IPR029056">
    <property type="entry name" value="Ribokinase-like"/>
</dbReference>
<dbReference type="PIRSF" id="PIRSF000513">
    <property type="entry name" value="Thz_kinase"/>
    <property type="match status" value="1"/>
</dbReference>
<evidence type="ECO:0000256" key="4">
    <source>
        <dbReference type="ARBA" id="ARBA00022679"/>
    </source>
</evidence>
<comment type="caution">
    <text evidence="11">Lacks conserved residue(s) required for the propagation of feature annotation.</text>
</comment>
<name>A0A9X3E6A6_9HYPH</name>
<feature type="binding site" evidence="11">
    <location>
        <position position="199"/>
    </location>
    <ligand>
        <name>substrate</name>
    </ligand>
</feature>
<dbReference type="AlphaFoldDB" id="A0A9X3E6A6"/>